<dbReference type="InterPro" id="IPR050194">
    <property type="entry name" value="Glycosyltransferase_grp1"/>
</dbReference>
<dbReference type="PANTHER" id="PTHR45947:SF3">
    <property type="entry name" value="SULFOQUINOVOSYL TRANSFERASE SQD2"/>
    <property type="match status" value="1"/>
</dbReference>
<dbReference type="Proteomes" id="UP000287394">
    <property type="component" value="Chromosome"/>
</dbReference>
<evidence type="ECO:0000259" key="1">
    <source>
        <dbReference type="Pfam" id="PF00534"/>
    </source>
</evidence>
<evidence type="ECO:0000313" key="4">
    <source>
        <dbReference type="Proteomes" id="UP000287394"/>
    </source>
</evidence>
<feature type="domain" description="Glycosyl transferase family 1" evidence="1">
    <location>
        <begin position="192"/>
        <end position="334"/>
    </location>
</feature>
<dbReference type="Pfam" id="PF13439">
    <property type="entry name" value="Glyco_transf_4"/>
    <property type="match status" value="1"/>
</dbReference>
<accession>A0A402D1X0</accession>
<evidence type="ECO:0000313" key="3">
    <source>
        <dbReference type="EMBL" id="BDI28728.1"/>
    </source>
</evidence>
<sequence>MRIGFVMSTEVGLKTQYQNWRDGLTPDLGVDPEWITINWWKPGGTVERLPGVPHKVKSMVRSSLELREGITRGPFDALFVACGIVFRGQSHLLRKQPYFMTADSTRRLLRGFGSLYGKGDSPIPLMNAYANSVQTSRLRGARALFPWSHWAAESMVADYGVDPKKIHVIPPGIDLSKWTLPPRTQKDGPTNLLFVGGDYYRKGGDLLMDWAERNKDGDFLLHMVTRERVTPPNDKVRVYNGLSSNDPELISLYRQADAFVLPTRGDCYSLASMEAMASGLPVIVSRTGGTGDIIREGETGFLIEPGDAGQLAERLDALLAAPEQRLAMGGKARRDAEERFDVNKNIRHTLDVMRSYLS</sequence>
<organism evidence="3 4">
    <name type="scientific">Capsulimonas corticalis</name>
    <dbReference type="NCBI Taxonomy" id="2219043"/>
    <lineage>
        <taxon>Bacteria</taxon>
        <taxon>Bacillati</taxon>
        <taxon>Armatimonadota</taxon>
        <taxon>Armatimonadia</taxon>
        <taxon>Capsulimonadales</taxon>
        <taxon>Capsulimonadaceae</taxon>
        <taxon>Capsulimonas</taxon>
    </lineage>
</organism>
<dbReference type="EMBL" id="AP025739">
    <property type="protein sequence ID" value="BDI28728.1"/>
    <property type="molecule type" value="Genomic_DNA"/>
</dbReference>
<dbReference type="InterPro" id="IPR001296">
    <property type="entry name" value="Glyco_trans_1"/>
</dbReference>
<keyword evidence="4" id="KW-1185">Reference proteome</keyword>
<protein>
    <submittedName>
        <fullName evidence="3">Glycosyl transferase family 1</fullName>
    </submittedName>
</protein>
<dbReference type="AlphaFoldDB" id="A0A402D1X0"/>
<dbReference type="InterPro" id="IPR028098">
    <property type="entry name" value="Glyco_trans_4-like_N"/>
</dbReference>
<proteinExistence type="predicted"/>
<dbReference type="SUPFAM" id="SSF53756">
    <property type="entry name" value="UDP-Glycosyltransferase/glycogen phosphorylase"/>
    <property type="match status" value="1"/>
</dbReference>
<evidence type="ECO:0000259" key="2">
    <source>
        <dbReference type="Pfam" id="PF13439"/>
    </source>
</evidence>
<dbReference type="Pfam" id="PF00534">
    <property type="entry name" value="Glycos_transf_1"/>
    <property type="match status" value="1"/>
</dbReference>
<dbReference type="PANTHER" id="PTHR45947">
    <property type="entry name" value="SULFOQUINOVOSYL TRANSFERASE SQD2"/>
    <property type="match status" value="1"/>
</dbReference>
<feature type="domain" description="Glycosyltransferase subfamily 4-like N-terminal" evidence="2">
    <location>
        <begin position="55"/>
        <end position="176"/>
    </location>
</feature>
<dbReference type="GO" id="GO:0016757">
    <property type="term" value="F:glycosyltransferase activity"/>
    <property type="evidence" value="ECO:0007669"/>
    <property type="project" value="InterPro"/>
</dbReference>
<name>A0A402D1X0_9BACT</name>
<keyword evidence="3" id="KW-0808">Transferase</keyword>
<dbReference type="KEGG" id="ccot:CCAX7_007790"/>
<dbReference type="CDD" id="cd03801">
    <property type="entry name" value="GT4_PimA-like"/>
    <property type="match status" value="1"/>
</dbReference>
<gene>
    <name evidence="3" type="ORF">CCAX7_007790</name>
</gene>
<reference evidence="3 4" key="1">
    <citation type="journal article" date="2019" name="Int. J. Syst. Evol. Microbiol.">
        <title>Capsulimonas corticalis gen. nov., sp. nov., an aerobic capsulated bacterium, of a novel bacterial order, Capsulimonadales ord. nov., of the class Armatimonadia of the phylum Armatimonadetes.</title>
        <authorList>
            <person name="Li J."/>
            <person name="Kudo C."/>
            <person name="Tonouchi A."/>
        </authorList>
    </citation>
    <scope>NUCLEOTIDE SEQUENCE [LARGE SCALE GENOMIC DNA]</scope>
    <source>
        <strain evidence="3 4">AX-7</strain>
    </source>
</reference>
<dbReference type="Gene3D" id="3.40.50.2000">
    <property type="entry name" value="Glycogen Phosphorylase B"/>
    <property type="match status" value="2"/>
</dbReference>